<evidence type="ECO:0000313" key="2">
    <source>
        <dbReference type="EMBL" id="GAG49445.1"/>
    </source>
</evidence>
<feature type="non-terminal residue" evidence="2">
    <location>
        <position position="1"/>
    </location>
</feature>
<dbReference type="PRINTS" id="PR00081">
    <property type="entry name" value="GDHRDH"/>
</dbReference>
<dbReference type="PRINTS" id="PR00080">
    <property type="entry name" value="SDRFAMILY"/>
</dbReference>
<dbReference type="InterPro" id="IPR020904">
    <property type="entry name" value="Sc_DH/Rdtase_CS"/>
</dbReference>
<dbReference type="SUPFAM" id="SSF51735">
    <property type="entry name" value="NAD(P)-binding Rossmann-fold domains"/>
    <property type="match status" value="1"/>
</dbReference>
<dbReference type="Gene3D" id="3.40.50.720">
    <property type="entry name" value="NAD(P)-binding Rossmann-like Domain"/>
    <property type="match status" value="1"/>
</dbReference>
<dbReference type="GO" id="GO:0016616">
    <property type="term" value="F:oxidoreductase activity, acting on the CH-OH group of donors, NAD or NADP as acceptor"/>
    <property type="evidence" value="ECO:0007669"/>
    <property type="project" value="TreeGrafter"/>
</dbReference>
<proteinExistence type="inferred from homology"/>
<accession>X0Y190</accession>
<dbReference type="PANTHER" id="PTHR42760">
    <property type="entry name" value="SHORT-CHAIN DEHYDROGENASES/REDUCTASES FAMILY MEMBER"/>
    <property type="match status" value="1"/>
</dbReference>
<organism evidence="2">
    <name type="scientific">marine sediment metagenome</name>
    <dbReference type="NCBI Taxonomy" id="412755"/>
    <lineage>
        <taxon>unclassified sequences</taxon>
        <taxon>metagenomes</taxon>
        <taxon>ecological metagenomes</taxon>
    </lineage>
</organism>
<name>X0Y190_9ZZZZ</name>
<gene>
    <name evidence="2" type="ORF">S01H1_78960</name>
</gene>
<evidence type="ECO:0008006" key="3">
    <source>
        <dbReference type="Google" id="ProtNLM"/>
    </source>
</evidence>
<dbReference type="AlphaFoldDB" id="X0Y190"/>
<comment type="similarity">
    <text evidence="1">Belongs to the short-chain dehydrogenases/reductases (SDR) family.</text>
</comment>
<dbReference type="Pfam" id="PF13561">
    <property type="entry name" value="adh_short_C2"/>
    <property type="match status" value="1"/>
</dbReference>
<dbReference type="PROSITE" id="PS00061">
    <property type="entry name" value="ADH_SHORT"/>
    <property type="match status" value="1"/>
</dbReference>
<dbReference type="PANTHER" id="PTHR42760:SF105">
    <property type="entry name" value="SORBITOL-6-PHOSPHATE 2-DEHYDROGENASE"/>
    <property type="match status" value="1"/>
</dbReference>
<dbReference type="EMBL" id="BARS01053187">
    <property type="protein sequence ID" value="GAG49445.1"/>
    <property type="molecule type" value="Genomic_DNA"/>
</dbReference>
<comment type="caution">
    <text evidence="2">The sequence shown here is derived from an EMBL/GenBank/DDBJ whole genome shotgun (WGS) entry which is preliminary data.</text>
</comment>
<evidence type="ECO:0000256" key="1">
    <source>
        <dbReference type="ARBA" id="ARBA00006484"/>
    </source>
</evidence>
<sequence length="143" mass="15226">FLCAKHAALAMKERGGGAIVQINSKSGRVGSYRNSAYAASKFGGIGLTQSLALELAPYKIRVNAVCPGNLLDSPLWVESLYAQYAEKWGISEEEVRARYVSQVPAGRGCEYADVTEAVLFLSSDEAGYITGQALNVDGGQVMS</sequence>
<protein>
    <recommendedName>
        <fullName evidence="3">Sorbitol-6-phosphate 2-dehydrogenase</fullName>
    </recommendedName>
</protein>
<reference evidence="2" key="1">
    <citation type="journal article" date="2014" name="Front. Microbiol.">
        <title>High frequency of phylogenetically diverse reductive dehalogenase-homologous genes in deep subseafloor sedimentary metagenomes.</title>
        <authorList>
            <person name="Kawai M."/>
            <person name="Futagami T."/>
            <person name="Toyoda A."/>
            <person name="Takaki Y."/>
            <person name="Nishi S."/>
            <person name="Hori S."/>
            <person name="Arai W."/>
            <person name="Tsubouchi T."/>
            <person name="Morono Y."/>
            <person name="Uchiyama I."/>
            <person name="Ito T."/>
            <person name="Fujiyama A."/>
            <person name="Inagaki F."/>
            <person name="Takami H."/>
        </authorList>
    </citation>
    <scope>NUCLEOTIDE SEQUENCE</scope>
    <source>
        <strain evidence="2">Expedition CK06-06</strain>
    </source>
</reference>
<dbReference type="InterPro" id="IPR002347">
    <property type="entry name" value="SDR_fam"/>
</dbReference>
<dbReference type="InterPro" id="IPR036291">
    <property type="entry name" value="NAD(P)-bd_dom_sf"/>
</dbReference>